<organism evidence="1 2">
    <name type="scientific">Winogradskyella psychrotolerans RS-3</name>
    <dbReference type="NCBI Taxonomy" id="641526"/>
    <lineage>
        <taxon>Bacteria</taxon>
        <taxon>Pseudomonadati</taxon>
        <taxon>Bacteroidota</taxon>
        <taxon>Flavobacteriia</taxon>
        <taxon>Flavobacteriales</taxon>
        <taxon>Flavobacteriaceae</taxon>
        <taxon>Winogradskyella</taxon>
    </lineage>
</organism>
<evidence type="ECO:0000313" key="2">
    <source>
        <dbReference type="Proteomes" id="UP000014962"/>
    </source>
</evidence>
<keyword evidence="2" id="KW-1185">Reference proteome</keyword>
<gene>
    <name evidence="1" type="ORF">ADIWIN_0607</name>
</gene>
<comment type="caution">
    <text evidence="1">The sequence shown here is derived from an EMBL/GenBank/DDBJ whole genome shotgun (WGS) entry which is preliminary data.</text>
</comment>
<dbReference type="AlphaFoldDB" id="S7VWL5"/>
<accession>S7VWL5</accession>
<sequence>MAPEPSKENIALPEKLTVSPGNIPITPDSFGAGVILLIDGVIS</sequence>
<reference evidence="1 2" key="1">
    <citation type="journal article" date="2013" name="Genome Announc.">
        <title>Draft Genome Sequence of Winogradskyella psychrotolerans RS-3T, Isolated from the Marine Transect of Kongsfjorden, Ny-Alesund, Svalbard, Arctic Ocean.</title>
        <authorList>
            <person name="Kumar Pinnaka A."/>
            <person name="Ara S."/>
            <person name="Singh A."/>
            <person name="Shivaji S."/>
        </authorList>
    </citation>
    <scope>NUCLEOTIDE SEQUENCE [LARGE SCALE GENOMIC DNA]</scope>
    <source>
        <strain evidence="1 2">RS-3</strain>
    </source>
</reference>
<dbReference type="EMBL" id="ATMR01000034">
    <property type="protein sequence ID" value="EPR74506.1"/>
    <property type="molecule type" value="Genomic_DNA"/>
</dbReference>
<dbReference type="Proteomes" id="UP000014962">
    <property type="component" value="Unassembled WGS sequence"/>
</dbReference>
<protein>
    <submittedName>
        <fullName evidence="1">Uncharacterized protein</fullName>
    </submittedName>
</protein>
<proteinExistence type="predicted"/>
<name>S7VWL5_9FLAO</name>
<evidence type="ECO:0000313" key="1">
    <source>
        <dbReference type="EMBL" id="EPR74506.1"/>
    </source>
</evidence>